<reference evidence="1 2" key="1">
    <citation type="submission" date="2019-05" db="EMBL/GenBank/DDBJ databases">
        <title>Another draft genome of Portunus trituberculatus and its Hox gene families provides insights of decapod evolution.</title>
        <authorList>
            <person name="Jeong J.-H."/>
            <person name="Song I."/>
            <person name="Kim S."/>
            <person name="Choi T."/>
            <person name="Kim D."/>
            <person name="Ryu S."/>
            <person name="Kim W."/>
        </authorList>
    </citation>
    <scope>NUCLEOTIDE SEQUENCE [LARGE SCALE GENOMIC DNA]</scope>
    <source>
        <tissue evidence="1">Muscle</tissue>
    </source>
</reference>
<proteinExistence type="predicted"/>
<dbReference type="AlphaFoldDB" id="A0A5B7HE45"/>
<accession>A0A5B7HE45</accession>
<comment type="caution">
    <text evidence="1">The sequence shown here is derived from an EMBL/GenBank/DDBJ whole genome shotgun (WGS) entry which is preliminary data.</text>
</comment>
<dbReference type="EMBL" id="VSRR010026916">
    <property type="protein sequence ID" value="MPC67885.1"/>
    <property type="molecule type" value="Genomic_DNA"/>
</dbReference>
<keyword evidence="2" id="KW-1185">Reference proteome</keyword>
<evidence type="ECO:0000313" key="2">
    <source>
        <dbReference type="Proteomes" id="UP000324222"/>
    </source>
</evidence>
<evidence type="ECO:0000313" key="1">
    <source>
        <dbReference type="EMBL" id="MPC67885.1"/>
    </source>
</evidence>
<dbReference type="Proteomes" id="UP000324222">
    <property type="component" value="Unassembled WGS sequence"/>
</dbReference>
<protein>
    <submittedName>
        <fullName evidence="1">Uncharacterized protein</fullName>
    </submittedName>
</protein>
<organism evidence="1 2">
    <name type="scientific">Portunus trituberculatus</name>
    <name type="common">Swimming crab</name>
    <name type="synonym">Neptunus trituberculatus</name>
    <dbReference type="NCBI Taxonomy" id="210409"/>
    <lineage>
        <taxon>Eukaryota</taxon>
        <taxon>Metazoa</taxon>
        <taxon>Ecdysozoa</taxon>
        <taxon>Arthropoda</taxon>
        <taxon>Crustacea</taxon>
        <taxon>Multicrustacea</taxon>
        <taxon>Malacostraca</taxon>
        <taxon>Eumalacostraca</taxon>
        <taxon>Eucarida</taxon>
        <taxon>Decapoda</taxon>
        <taxon>Pleocyemata</taxon>
        <taxon>Brachyura</taxon>
        <taxon>Eubrachyura</taxon>
        <taxon>Portunoidea</taxon>
        <taxon>Portunidae</taxon>
        <taxon>Portuninae</taxon>
        <taxon>Portunus</taxon>
    </lineage>
</organism>
<sequence length="39" mass="4861">MNLVREWWKTRKIQERGQESKFSRCAHICNIQPWNENED</sequence>
<gene>
    <name evidence="1" type="ORF">E2C01_062071</name>
</gene>
<name>A0A5B7HE45_PORTR</name>